<feature type="transmembrane region" description="Helical" evidence="14">
    <location>
        <begin position="253"/>
        <end position="270"/>
    </location>
</feature>
<dbReference type="GO" id="GO:0005391">
    <property type="term" value="F:P-type sodium:potassium-exchanging transporter activity"/>
    <property type="evidence" value="ECO:0007669"/>
    <property type="project" value="TreeGrafter"/>
</dbReference>
<dbReference type="GO" id="GO:0005388">
    <property type="term" value="F:P-type calcium transporter activity"/>
    <property type="evidence" value="ECO:0007669"/>
    <property type="project" value="UniProtKB-EC"/>
</dbReference>
<evidence type="ECO:0000256" key="7">
    <source>
        <dbReference type="ARBA" id="ARBA00022741"/>
    </source>
</evidence>
<dbReference type="Gene3D" id="3.40.1110.10">
    <property type="entry name" value="Calcium-transporting ATPase, cytoplasmic domain N"/>
    <property type="match status" value="1"/>
</dbReference>
<evidence type="ECO:0000256" key="12">
    <source>
        <dbReference type="ARBA" id="ARBA00022989"/>
    </source>
</evidence>
<dbReference type="GO" id="GO:0005886">
    <property type="term" value="C:plasma membrane"/>
    <property type="evidence" value="ECO:0007669"/>
    <property type="project" value="TreeGrafter"/>
</dbReference>
<dbReference type="KEGG" id="seds:AAY24_17525"/>
<dbReference type="SFLD" id="SFLDS00003">
    <property type="entry name" value="Haloacid_Dehalogenase"/>
    <property type="match status" value="1"/>
</dbReference>
<evidence type="ECO:0000256" key="13">
    <source>
        <dbReference type="ARBA" id="ARBA00023136"/>
    </source>
</evidence>
<feature type="domain" description="Cation-transporting P-type ATPase N-terminal" evidence="15">
    <location>
        <begin position="10"/>
        <end position="84"/>
    </location>
</feature>
<dbReference type="InterPro" id="IPR018303">
    <property type="entry name" value="ATPase_P-typ_P_site"/>
</dbReference>
<dbReference type="GO" id="GO:0036376">
    <property type="term" value="P:sodium ion export across plasma membrane"/>
    <property type="evidence" value="ECO:0007669"/>
    <property type="project" value="TreeGrafter"/>
</dbReference>
<evidence type="ECO:0000256" key="5">
    <source>
        <dbReference type="ARBA" id="ARBA00022568"/>
    </source>
</evidence>
<dbReference type="PANTHER" id="PTHR43294:SF20">
    <property type="entry name" value="P-TYPE ATPASE"/>
    <property type="match status" value="1"/>
</dbReference>
<dbReference type="PROSITE" id="PS00154">
    <property type="entry name" value="ATPASE_E1_E2"/>
    <property type="match status" value="1"/>
</dbReference>
<dbReference type="InterPro" id="IPR008250">
    <property type="entry name" value="ATPase_P-typ_transduc_dom_A_sf"/>
</dbReference>
<dbReference type="InterPro" id="IPR006408">
    <property type="entry name" value="P-type_ATPase_IIB"/>
</dbReference>
<dbReference type="InterPro" id="IPR023298">
    <property type="entry name" value="ATPase_P-typ_TM_dom_sf"/>
</dbReference>
<dbReference type="InterPro" id="IPR023299">
    <property type="entry name" value="ATPase_P-typ_cyto_dom_N"/>
</dbReference>
<dbReference type="EC" id="7.2.2.10" evidence="3"/>
<sequence>MNTPQHRAAACYQETAEAVVARLGSDRQQGLTDQQVAERRTEYGANLLSEGKRKSPIFLLLHQFTDFMILVLIAAAIVSGIIGEVEDSIAILVILTLNGLIGAVQEYRAEQAVAALRAMDIPQVSVRRNGERQSVPAPDLVPGDIVSLEAGNLVAADMRLLQAAGLESDESMLTGESQAAQKHSDVITTPNLPPGDRHNMVFRGSHITRGRGEGVVTAIGMQSEIGQIARLLSEQKPVQTPLQIRMARFGRRLALAILAICALIFITGLFKGEPVMLMLLTAISLAVAAIPEALPAVITISLAMGARRLSRHNSLVRNLPAVETLGSVTYICSDKTGTLTQNRMTAERFVIAGSPFSTLTEALALPAAHQMGKALALCNDVTRQQQQAQGEPTELALYQAAEAAGFQKQTLEQQAPRRGEIPFDSKRKLMLTLHPDGTGSIAYVKGAPEVVVARCHHQWGAEGPEALHNRDWLDQAEALANQGYRVIAVAQRRFTEPEESLDDADQHLTLLGLVALIDPPRAEARAAVDECRRAGITPVMITGDHPGTAKAIAVRLGIVQEQARVLTGQQLDQLSEDEFQQQVREVRVYARVSPEQKIRIVQALQQQGEFVAMTGDGVNDAPALKQAGIGVAMGDNGTDVARQAADMVLLDDNFATIVKAVREGRRIFDNIRKFIKYTMTSNSGEIWTLFLAPFLGLPVPLLPIHILWINLVTDGLPGLAFTLEPEEPGSMQRPPRPPEESIFAHGMWQHILWVGLFIGATSIGSMAWAIGQDDPNWQTIVLTVLTFSQLFHAMAVRSDQRSIFSQGLFSNPAMLGAVMLTVVLQLAVIYLPSLNALFNTAPLPLADLLICFAIASLTLLAVECEKLLIRRDVIYRDSQKPLQTRSG</sequence>
<dbReference type="SUPFAM" id="SSF56784">
    <property type="entry name" value="HAD-like"/>
    <property type="match status" value="1"/>
</dbReference>
<dbReference type="NCBIfam" id="TIGR01517">
    <property type="entry name" value="ATPase-IIB_Ca"/>
    <property type="match status" value="1"/>
</dbReference>
<feature type="transmembrane region" description="Helical" evidence="14">
    <location>
        <begin position="843"/>
        <end position="862"/>
    </location>
</feature>
<keyword evidence="17" id="KW-1185">Reference proteome</keyword>
<dbReference type="InterPro" id="IPR044492">
    <property type="entry name" value="P_typ_ATPase_HD_dom"/>
</dbReference>
<keyword evidence="13 14" id="KW-0472">Membrane</keyword>
<dbReference type="Proteomes" id="UP000034410">
    <property type="component" value="Chromosome"/>
</dbReference>
<dbReference type="PANTHER" id="PTHR43294">
    <property type="entry name" value="SODIUM/POTASSIUM-TRANSPORTING ATPASE SUBUNIT ALPHA"/>
    <property type="match status" value="1"/>
</dbReference>
<evidence type="ECO:0000256" key="3">
    <source>
        <dbReference type="ARBA" id="ARBA00012790"/>
    </source>
</evidence>
<dbReference type="SFLD" id="SFLDF00027">
    <property type="entry name" value="p-type_atpase"/>
    <property type="match status" value="1"/>
</dbReference>
<dbReference type="GO" id="GO:0006883">
    <property type="term" value="P:intracellular sodium ion homeostasis"/>
    <property type="evidence" value="ECO:0007669"/>
    <property type="project" value="TreeGrafter"/>
</dbReference>
<evidence type="ECO:0000256" key="14">
    <source>
        <dbReference type="SAM" id="Phobius"/>
    </source>
</evidence>
<keyword evidence="10" id="KW-0460">Magnesium</keyword>
<gene>
    <name evidence="16" type="ORF">AAY24_17525</name>
</gene>
<keyword evidence="9" id="KW-0067">ATP-binding</keyword>
<comment type="similarity">
    <text evidence="2">Belongs to the cation transport ATPase (P-type) (TC 3.A.3) family. Type IIA subfamily.</text>
</comment>
<evidence type="ECO:0000256" key="1">
    <source>
        <dbReference type="ARBA" id="ARBA00004127"/>
    </source>
</evidence>
<dbReference type="Gene3D" id="1.20.1110.10">
    <property type="entry name" value="Calcium-transporting ATPase, transmembrane domain"/>
    <property type="match status" value="1"/>
</dbReference>
<dbReference type="FunFam" id="3.40.50.1000:FF:000028">
    <property type="entry name" value="Calcium-transporting P-type ATPase, putative"/>
    <property type="match status" value="1"/>
</dbReference>
<comment type="subcellular location">
    <subcellularLocation>
        <location evidence="1">Endomembrane system</location>
        <topology evidence="1">Multi-pass membrane protein</topology>
    </subcellularLocation>
</comment>
<dbReference type="RefSeq" id="WP_046860761.1">
    <property type="nucleotide sequence ID" value="NZ_CP011412.1"/>
</dbReference>
<keyword evidence="5" id="KW-0109">Calcium transport</keyword>
<dbReference type="NCBIfam" id="TIGR01494">
    <property type="entry name" value="ATPase_P-type"/>
    <property type="match status" value="2"/>
</dbReference>
<keyword evidence="5" id="KW-0406">Ion transport</keyword>
<keyword evidence="8" id="KW-0106">Calcium</keyword>
<dbReference type="GO" id="GO:0005524">
    <property type="term" value="F:ATP binding"/>
    <property type="evidence" value="ECO:0007669"/>
    <property type="project" value="UniProtKB-KW"/>
</dbReference>
<proteinExistence type="inferred from homology"/>
<keyword evidence="6 14" id="KW-0812">Transmembrane</keyword>
<keyword evidence="4" id="KW-0597">Phosphoprotein</keyword>
<dbReference type="Pfam" id="PF00690">
    <property type="entry name" value="Cation_ATPase_N"/>
    <property type="match status" value="1"/>
</dbReference>
<dbReference type="SMART" id="SM00831">
    <property type="entry name" value="Cation_ATPase_N"/>
    <property type="match status" value="1"/>
</dbReference>
<dbReference type="CDD" id="cd02089">
    <property type="entry name" value="P-type_ATPase_Ca_prok"/>
    <property type="match status" value="1"/>
</dbReference>
<dbReference type="InterPro" id="IPR023214">
    <property type="entry name" value="HAD_sf"/>
</dbReference>
<dbReference type="PRINTS" id="PR00120">
    <property type="entry name" value="HATPASE"/>
</dbReference>
<evidence type="ECO:0000256" key="11">
    <source>
        <dbReference type="ARBA" id="ARBA00022967"/>
    </source>
</evidence>
<feature type="transmembrane region" description="Helical" evidence="14">
    <location>
        <begin position="57"/>
        <end position="82"/>
    </location>
</feature>
<dbReference type="SUPFAM" id="SSF81665">
    <property type="entry name" value="Calcium ATPase, transmembrane domain M"/>
    <property type="match status" value="1"/>
</dbReference>
<dbReference type="GO" id="GO:0016887">
    <property type="term" value="F:ATP hydrolysis activity"/>
    <property type="evidence" value="ECO:0007669"/>
    <property type="project" value="InterPro"/>
</dbReference>
<dbReference type="InterPro" id="IPR006068">
    <property type="entry name" value="ATPase_P-typ_cation-transptr_C"/>
</dbReference>
<dbReference type="GO" id="GO:1902600">
    <property type="term" value="P:proton transmembrane transport"/>
    <property type="evidence" value="ECO:0007669"/>
    <property type="project" value="TreeGrafter"/>
</dbReference>
<dbReference type="SFLD" id="SFLDG00002">
    <property type="entry name" value="C1.7:_P-type_atpase_like"/>
    <property type="match status" value="1"/>
</dbReference>
<dbReference type="PRINTS" id="PR00119">
    <property type="entry name" value="CATATPASE"/>
</dbReference>
<keyword evidence="7" id="KW-0547">Nucleotide-binding</keyword>
<evidence type="ECO:0000256" key="9">
    <source>
        <dbReference type="ARBA" id="ARBA00022840"/>
    </source>
</evidence>
<keyword evidence="12 14" id="KW-1133">Transmembrane helix</keyword>
<evidence type="ECO:0000259" key="15">
    <source>
        <dbReference type="SMART" id="SM00831"/>
    </source>
</evidence>
<evidence type="ECO:0000313" key="17">
    <source>
        <dbReference type="Proteomes" id="UP000034410"/>
    </source>
</evidence>
<dbReference type="PATRIC" id="fig|1543721.4.peg.3626"/>
<dbReference type="GO" id="GO:0012505">
    <property type="term" value="C:endomembrane system"/>
    <property type="evidence" value="ECO:0007669"/>
    <property type="project" value="UniProtKB-SubCell"/>
</dbReference>
<dbReference type="Pfam" id="PF13246">
    <property type="entry name" value="Cation_ATPase"/>
    <property type="match status" value="1"/>
</dbReference>
<keyword evidence="11" id="KW-1278">Translocase</keyword>
<evidence type="ECO:0000256" key="4">
    <source>
        <dbReference type="ARBA" id="ARBA00022553"/>
    </source>
</evidence>
<reference evidence="16 17" key="1">
    <citation type="journal article" date="2015" name="Genome Announc.">
        <title>Complete Genome Sequence of Sedimenticola thiotaurini Strain SIP-G1, a Polyphosphate- and Polyhydroxyalkanoate-Accumulating Sulfur-Oxidizing Gammaproteobacterium Isolated from Salt Marsh Sediments.</title>
        <authorList>
            <person name="Flood B.E."/>
            <person name="Jones D.S."/>
            <person name="Bailey J.V."/>
        </authorList>
    </citation>
    <scope>NUCLEOTIDE SEQUENCE [LARGE SCALE GENOMIC DNA]</scope>
    <source>
        <strain evidence="16 17">SIP-G1</strain>
    </source>
</reference>
<dbReference type="OrthoDB" id="9814270at2"/>
<organism evidence="16 17">
    <name type="scientific">Sedimenticola thiotaurini</name>
    <dbReference type="NCBI Taxonomy" id="1543721"/>
    <lineage>
        <taxon>Bacteria</taxon>
        <taxon>Pseudomonadati</taxon>
        <taxon>Pseudomonadota</taxon>
        <taxon>Gammaproteobacteria</taxon>
        <taxon>Chromatiales</taxon>
        <taxon>Sedimenticolaceae</taxon>
        <taxon>Sedimenticola</taxon>
    </lineage>
</organism>
<dbReference type="AlphaFoldDB" id="A0A0F7K3L1"/>
<dbReference type="GO" id="GO:1990573">
    <property type="term" value="P:potassium ion import across plasma membrane"/>
    <property type="evidence" value="ECO:0007669"/>
    <property type="project" value="TreeGrafter"/>
</dbReference>
<dbReference type="SUPFAM" id="SSF81660">
    <property type="entry name" value="Metal cation-transporting ATPase, ATP-binding domain N"/>
    <property type="match status" value="1"/>
</dbReference>
<feature type="transmembrane region" description="Helical" evidence="14">
    <location>
        <begin position="808"/>
        <end position="831"/>
    </location>
</feature>
<dbReference type="Pfam" id="PF00122">
    <property type="entry name" value="E1-E2_ATPase"/>
    <property type="match status" value="1"/>
</dbReference>
<feature type="transmembrane region" description="Helical" evidence="14">
    <location>
        <begin position="751"/>
        <end position="771"/>
    </location>
</feature>
<dbReference type="InterPro" id="IPR050510">
    <property type="entry name" value="Cation_transp_ATPase_P-type"/>
</dbReference>
<dbReference type="Gene3D" id="3.40.50.1000">
    <property type="entry name" value="HAD superfamily/HAD-like"/>
    <property type="match status" value="1"/>
</dbReference>
<dbReference type="EMBL" id="CP011412">
    <property type="protein sequence ID" value="AKH21840.1"/>
    <property type="molecule type" value="Genomic_DNA"/>
</dbReference>
<dbReference type="GO" id="GO:0030007">
    <property type="term" value="P:intracellular potassium ion homeostasis"/>
    <property type="evidence" value="ECO:0007669"/>
    <property type="project" value="TreeGrafter"/>
</dbReference>
<evidence type="ECO:0000256" key="8">
    <source>
        <dbReference type="ARBA" id="ARBA00022837"/>
    </source>
</evidence>
<protein>
    <recommendedName>
        <fullName evidence="3">P-type Ca(2+) transporter</fullName>
        <ecNumber evidence="3">7.2.2.10</ecNumber>
    </recommendedName>
</protein>
<evidence type="ECO:0000256" key="10">
    <source>
        <dbReference type="ARBA" id="ARBA00022842"/>
    </source>
</evidence>
<dbReference type="InterPro" id="IPR036412">
    <property type="entry name" value="HAD-like_sf"/>
</dbReference>
<dbReference type="Pfam" id="PF08282">
    <property type="entry name" value="Hydrolase_3"/>
    <property type="match status" value="1"/>
</dbReference>
<dbReference type="FunFam" id="2.70.150.10:FF:000160">
    <property type="entry name" value="Sarcoplasmic/endoplasmic reticulum calcium ATPase 1"/>
    <property type="match status" value="1"/>
</dbReference>
<dbReference type="FunFam" id="3.40.50.1000:FF:000001">
    <property type="entry name" value="Phospholipid-transporting ATPase IC"/>
    <property type="match status" value="1"/>
</dbReference>
<dbReference type="InterPro" id="IPR004014">
    <property type="entry name" value="ATPase_P-typ_cation-transptr_N"/>
</dbReference>
<dbReference type="InterPro" id="IPR059000">
    <property type="entry name" value="ATPase_P-type_domA"/>
</dbReference>
<feature type="transmembrane region" description="Helical" evidence="14">
    <location>
        <begin position="88"/>
        <end position="107"/>
    </location>
</feature>
<dbReference type="Gene3D" id="2.70.150.10">
    <property type="entry name" value="Calcium-transporting ATPase, cytoplasmic transduction domain A"/>
    <property type="match status" value="1"/>
</dbReference>
<evidence type="ECO:0000256" key="6">
    <source>
        <dbReference type="ARBA" id="ARBA00022692"/>
    </source>
</evidence>
<accession>A0A0F7K3L1</accession>
<evidence type="ECO:0000256" key="2">
    <source>
        <dbReference type="ARBA" id="ARBA00005675"/>
    </source>
</evidence>
<dbReference type="SUPFAM" id="SSF81653">
    <property type="entry name" value="Calcium ATPase, transduction domain A"/>
    <property type="match status" value="1"/>
</dbReference>
<name>A0A0F7K3L1_9GAMM</name>
<evidence type="ECO:0000313" key="16">
    <source>
        <dbReference type="EMBL" id="AKH21840.1"/>
    </source>
</evidence>
<keyword evidence="5" id="KW-0813">Transport</keyword>
<dbReference type="Pfam" id="PF00689">
    <property type="entry name" value="Cation_ATPase_C"/>
    <property type="match status" value="1"/>
</dbReference>
<dbReference type="InterPro" id="IPR001757">
    <property type="entry name" value="P_typ_ATPase"/>
</dbReference>
<feature type="transmembrane region" description="Helical" evidence="14">
    <location>
        <begin position="276"/>
        <end position="303"/>
    </location>
</feature>